<keyword evidence="1" id="KW-0472">Membrane</keyword>
<feature type="transmembrane region" description="Helical" evidence="1">
    <location>
        <begin position="180"/>
        <end position="197"/>
    </location>
</feature>
<keyword evidence="1" id="KW-1133">Transmembrane helix</keyword>
<feature type="transmembrane region" description="Helical" evidence="1">
    <location>
        <begin position="7"/>
        <end position="26"/>
    </location>
</feature>
<gene>
    <name evidence="2" type="ordered locus">CPS_0585</name>
</gene>
<reference evidence="2" key="1">
    <citation type="journal article" date="2005" name="Proc. Natl. Acad. Sci. U.S.A.">
        <title>The psychrophilic lifestyle as revealed by the genome sequence of Colwellia psychrerythraea 34H through genomic and proteomic analyses.</title>
        <authorList>
            <person name="Methe B.A."/>
            <person name="Nelson K.E."/>
            <person name="Deming J.W."/>
            <person name="Momen B."/>
            <person name="Melamud E."/>
            <person name="Zhang X."/>
            <person name="Moult J."/>
            <person name="Madupu R."/>
            <person name="Nelson W.C."/>
            <person name="Dodson R.J."/>
            <person name="Brinkac L.M."/>
            <person name="Daugherty S.C."/>
            <person name="Durkin A.S."/>
            <person name="DeBoy R.T."/>
            <person name="Kolonay J.F."/>
            <person name="Sullivan S.A."/>
            <person name="Zhou L."/>
            <person name="Davidsen T.M."/>
            <person name="Wu M."/>
            <person name="Huston A.L."/>
            <person name="Lewis M."/>
            <person name="Weaver B."/>
            <person name="Weidman J.F."/>
            <person name="Khouri H."/>
            <person name="Utterback T.R."/>
            <person name="Feldblyum T.V."/>
            <person name="Fraser C.M."/>
        </authorList>
    </citation>
    <scope>NUCLEOTIDE SEQUENCE [LARGE SCALE GENOMIC DNA]</scope>
    <source>
        <strain evidence="2">34H</strain>
    </source>
</reference>
<dbReference type="RefSeq" id="WP_011041435.1">
    <property type="nucleotide sequence ID" value="NC_003910.7"/>
</dbReference>
<sequence>MNIVKLNSVIFFLIGLGVTLRSFYIYSISLAPLPLISIFLVFFLCYLNRQRLRTAKLDSNIVLFIAFFIMYICFSISLNFYYRNANINVNSIFGVFLNLSFFFSIYLLKDVFVECKKGLNYLIIFHLCFFFFQFFMFHVFGDKIDYLLSITGEAQRFNGFANVEGSGTSMFRPVGLFTEPGNYSIHILTLLWLAYLADEINPIVEKCALASVVLSFSLTGMAGVLVYIVLKLNKKIELKYMIISILSLIAFAYIFNELIINYLSERVGNISNDNSTNVRVMAFEAITSFSITMQLFGVGLGHDYVQIHLPTIPYVLVTFGIVGSIIIFLLFITLAHSNNVTIKTYLFFLFISFQFYTLMHPLFWYFWVGVFIFSSHAKRKACC</sequence>
<feature type="transmembrane region" description="Helical" evidence="1">
    <location>
        <begin position="87"/>
        <end position="107"/>
    </location>
</feature>
<feature type="transmembrane region" description="Helical" evidence="1">
    <location>
        <begin position="346"/>
        <end position="367"/>
    </location>
</feature>
<feature type="transmembrane region" description="Helical" evidence="1">
    <location>
        <begin position="32"/>
        <end position="49"/>
    </location>
</feature>
<feature type="transmembrane region" description="Helical" evidence="1">
    <location>
        <begin position="61"/>
        <end position="81"/>
    </location>
</feature>
<accession>Q489C9</accession>
<proteinExistence type="predicted"/>
<evidence type="ECO:0000313" key="3">
    <source>
        <dbReference type="Proteomes" id="UP000000547"/>
    </source>
</evidence>
<protein>
    <submittedName>
        <fullName evidence="2">Putative membrane protein</fullName>
    </submittedName>
</protein>
<feature type="transmembrane region" description="Helical" evidence="1">
    <location>
        <begin position="119"/>
        <end position="140"/>
    </location>
</feature>
<dbReference type="AlphaFoldDB" id="Q489C9"/>
<feature type="transmembrane region" description="Helical" evidence="1">
    <location>
        <begin position="312"/>
        <end position="334"/>
    </location>
</feature>
<evidence type="ECO:0000256" key="1">
    <source>
        <dbReference type="SAM" id="Phobius"/>
    </source>
</evidence>
<evidence type="ECO:0000313" key="2">
    <source>
        <dbReference type="EMBL" id="AAZ26806.1"/>
    </source>
</evidence>
<organism evidence="2 3">
    <name type="scientific">Colwellia psychrerythraea (strain 34H / ATCC BAA-681)</name>
    <name type="common">Vibrio psychroerythus</name>
    <dbReference type="NCBI Taxonomy" id="167879"/>
    <lineage>
        <taxon>Bacteria</taxon>
        <taxon>Pseudomonadati</taxon>
        <taxon>Pseudomonadota</taxon>
        <taxon>Gammaproteobacteria</taxon>
        <taxon>Alteromonadales</taxon>
        <taxon>Colwelliaceae</taxon>
        <taxon>Colwellia</taxon>
    </lineage>
</organism>
<dbReference type="HOGENOM" id="CLU_721028_0_0_6"/>
<feature type="transmembrane region" description="Helical" evidence="1">
    <location>
        <begin position="240"/>
        <end position="259"/>
    </location>
</feature>
<dbReference type="Proteomes" id="UP000000547">
    <property type="component" value="Chromosome"/>
</dbReference>
<feature type="transmembrane region" description="Helical" evidence="1">
    <location>
        <begin position="280"/>
        <end position="300"/>
    </location>
</feature>
<dbReference type="STRING" id="167879.CPS_0585"/>
<name>Q489C9_COLP3</name>
<dbReference type="KEGG" id="cps:CPS_0585"/>
<keyword evidence="1" id="KW-0812">Transmembrane</keyword>
<feature type="transmembrane region" description="Helical" evidence="1">
    <location>
        <begin position="209"/>
        <end position="228"/>
    </location>
</feature>
<dbReference type="EMBL" id="CP000083">
    <property type="protein sequence ID" value="AAZ26806.1"/>
    <property type="molecule type" value="Genomic_DNA"/>
</dbReference>